<dbReference type="SMART" id="SM00482">
    <property type="entry name" value="POLAc"/>
    <property type="match status" value="1"/>
</dbReference>
<dbReference type="EMBL" id="PP511443">
    <property type="protein sequence ID" value="XCD04299.1"/>
    <property type="molecule type" value="Genomic_DNA"/>
</dbReference>
<dbReference type="InterPro" id="IPR043502">
    <property type="entry name" value="DNA/RNA_pol_sf"/>
</dbReference>
<evidence type="ECO:0000256" key="2">
    <source>
        <dbReference type="ARBA" id="ARBA00023109"/>
    </source>
</evidence>
<reference evidence="4" key="1">
    <citation type="submission" date="2024-03" db="EMBL/GenBank/DDBJ databases">
        <title>Diverse circular DNA viruses in blood, oral, and fecal samples of captive lemurs.</title>
        <authorList>
            <person name="Paietta E.N."/>
            <person name="Kraberger S."/>
            <person name="Lund M.C."/>
            <person name="Custer J.M."/>
            <person name="Vargas K.M."/>
            <person name="Ehmke E.E."/>
            <person name="Yoder A.D."/>
            <person name="Varsani A."/>
        </authorList>
    </citation>
    <scope>NUCLEOTIDE SEQUENCE</scope>
    <source>
        <strain evidence="4">Duke_22FF_208</strain>
    </source>
</reference>
<dbReference type="Gene3D" id="3.30.70.370">
    <property type="match status" value="1"/>
</dbReference>
<dbReference type="InterPro" id="IPR001098">
    <property type="entry name" value="DNA-dir_DNA_pol_A_palm_dom"/>
</dbReference>
<dbReference type="Gene3D" id="3.30.420.10">
    <property type="entry name" value="Ribonuclease H-like superfamily/Ribonuclease H"/>
    <property type="match status" value="1"/>
</dbReference>
<name>A0AAU8AXI3_9CAUD</name>
<protein>
    <submittedName>
        <fullName evidence="4">Polymerase/primase</fullName>
    </submittedName>
</protein>
<dbReference type="SUPFAM" id="SSF56672">
    <property type="entry name" value="DNA/RNA polymerases"/>
    <property type="match status" value="1"/>
</dbReference>
<dbReference type="GO" id="GO:0006302">
    <property type="term" value="P:double-strand break repair"/>
    <property type="evidence" value="ECO:0007669"/>
    <property type="project" value="TreeGrafter"/>
</dbReference>
<evidence type="ECO:0000313" key="4">
    <source>
        <dbReference type="EMBL" id="XCD04299.1"/>
    </source>
</evidence>
<dbReference type="InterPro" id="IPR036397">
    <property type="entry name" value="RNaseH_sf"/>
</dbReference>
<dbReference type="PANTHER" id="PTHR10133:SF27">
    <property type="entry name" value="DNA POLYMERASE NU"/>
    <property type="match status" value="1"/>
</dbReference>
<organism evidence="4">
    <name type="scientific">Dulem virus 37</name>
    <dbReference type="NCBI Taxonomy" id="3145755"/>
    <lineage>
        <taxon>Viruses</taxon>
        <taxon>Duplodnaviria</taxon>
        <taxon>Heunggongvirae</taxon>
        <taxon>Uroviricota</taxon>
        <taxon>Caudoviricetes</taxon>
    </lineage>
</organism>
<dbReference type="Pfam" id="PF00476">
    <property type="entry name" value="DNA_pol_A"/>
    <property type="match status" value="1"/>
</dbReference>
<dbReference type="SUPFAM" id="SSF53098">
    <property type="entry name" value="Ribonuclease H-like"/>
    <property type="match status" value="1"/>
</dbReference>
<dbReference type="CDD" id="cd08642">
    <property type="entry name" value="DNA_pol_A_pol_I_A"/>
    <property type="match status" value="1"/>
</dbReference>
<proteinExistence type="predicted"/>
<dbReference type="InterPro" id="IPR002298">
    <property type="entry name" value="DNA_polymerase_A"/>
</dbReference>
<evidence type="ECO:0000256" key="1">
    <source>
        <dbReference type="ARBA" id="ARBA00022705"/>
    </source>
</evidence>
<dbReference type="Gene3D" id="1.10.150.20">
    <property type="entry name" value="5' to 3' exonuclease, C-terminal subdomain"/>
    <property type="match status" value="1"/>
</dbReference>
<dbReference type="PANTHER" id="PTHR10133">
    <property type="entry name" value="DNA POLYMERASE I"/>
    <property type="match status" value="1"/>
</dbReference>
<dbReference type="GO" id="GO:0006261">
    <property type="term" value="P:DNA-templated DNA replication"/>
    <property type="evidence" value="ECO:0007669"/>
    <property type="project" value="InterPro"/>
</dbReference>
<dbReference type="PRINTS" id="PR00868">
    <property type="entry name" value="DNAPOLI"/>
</dbReference>
<keyword evidence="1" id="KW-0235">DNA replication</keyword>
<dbReference type="GO" id="GO:0003677">
    <property type="term" value="F:DNA binding"/>
    <property type="evidence" value="ECO:0007669"/>
    <property type="project" value="InterPro"/>
</dbReference>
<keyword evidence="2" id="KW-1194">Viral DNA replication</keyword>
<dbReference type="GO" id="GO:0003887">
    <property type="term" value="F:DNA-directed DNA polymerase activity"/>
    <property type="evidence" value="ECO:0007669"/>
    <property type="project" value="InterPro"/>
</dbReference>
<feature type="domain" description="DNA-directed DNA polymerase family A palm" evidence="3">
    <location>
        <begin position="372"/>
        <end position="613"/>
    </location>
</feature>
<accession>A0AAU8AXI3</accession>
<dbReference type="GO" id="GO:0039693">
    <property type="term" value="P:viral DNA genome replication"/>
    <property type="evidence" value="ECO:0007669"/>
    <property type="project" value="UniProtKB-KW"/>
</dbReference>
<dbReference type="InterPro" id="IPR012337">
    <property type="entry name" value="RNaseH-like_sf"/>
</dbReference>
<sequence>MRTLAIDIETYSSVSLQKCGVYAYAESPDFEILLFGYAWDDEPAQVIDLTTCDGLPQELQDALYDPEIIKTAYNASFERTCLSAYMGSVTPPEQWRCTAVLSRELGLPGSLEAVGEVIGLPEEKQKLKTGKALIRYFSIPCKATKTNGGRTRNLPEHDPEKWALYIEYNRQDVETEREIRKRLSHFRIIETEQPLWEADQHINDRGVGVDAVFAKRAIEMDEIIKARLLDSAKALTGLDNPKSTAQLKSWIEETAGIEVASLNKKEITGVREAADNDDVDKMLDIRAGLAKTSTEKYNAMLRTVCEDGRIRGLTMFYGAARTGRWAGRLVQMQNLPQNKMPERDLDTARQLVRAGDLETLEMLYDDVSGTLSQLIRTAFVPKKGYRLIVADFSAIEARVIAWLAGEQWRLDVFNTHGKIYEASAEQMFHLPPGSVKKGDPMRQKGKIAELALGYGGSVGALKSMGALAMGLQEEELKPLVYSWRAANPAITKFWWDTDAAARETINTRAPSYLPHGIAFRRQGSLLRLRLPNGRELSYVKPMVINDNITYEGTLQGSGHWGRIESYGPKLVENIVQAVARDCLAETIMKVEALGYPVVFHVHDELICEVPEKDADKALKDVLEIMATPIMWAEGLPLKGDGYQCEYYRKD</sequence>
<evidence type="ECO:0000259" key="3">
    <source>
        <dbReference type="SMART" id="SM00482"/>
    </source>
</evidence>